<dbReference type="PANTHER" id="PTHR45965:SF3">
    <property type="entry name" value="INACTIVE RHOMBOID PROTEIN 1"/>
    <property type="match status" value="1"/>
</dbReference>
<dbReference type="GO" id="GO:0005789">
    <property type="term" value="C:endoplasmic reticulum membrane"/>
    <property type="evidence" value="ECO:0007669"/>
    <property type="project" value="UniProtKB-SubCell"/>
</dbReference>
<feature type="region of interest" description="Disordered" evidence="7">
    <location>
        <begin position="34"/>
        <end position="62"/>
    </location>
</feature>
<dbReference type="PANTHER" id="PTHR45965">
    <property type="entry name" value="INACTIVE RHOMBOID PROTEIN"/>
    <property type="match status" value="1"/>
</dbReference>
<reference evidence="10 11" key="1">
    <citation type="journal article" date="2017" name="Nat. Ecol. Evol.">
        <title>Scallop genome provides insights into evolution of bilaterian karyotype and development.</title>
        <authorList>
            <person name="Wang S."/>
            <person name="Zhang J."/>
            <person name="Jiao W."/>
            <person name="Li J."/>
            <person name="Xun X."/>
            <person name="Sun Y."/>
            <person name="Guo X."/>
            <person name="Huan P."/>
            <person name="Dong B."/>
            <person name="Zhang L."/>
            <person name="Hu X."/>
            <person name="Sun X."/>
            <person name="Wang J."/>
            <person name="Zhao C."/>
            <person name="Wang Y."/>
            <person name="Wang D."/>
            <person name="Huang X."/>
            <person name="Wang R."/>
            <person name="Lv J."/>
            <person name="Li Y."/>
            <person name="Zhang Z."/>
            <person name="Liu B."/>
            <person name="Lu W."/>
            <person name="Hui Y."/>
            <person name="Liang J."/>
            <person name="Zhou Z."/>
            <person name="Hou R."/>
            <person name="Li X."/>
            <person name="Liu Y."/>
            <person name="Li H."/>
            <person name="Ning X."/>
            <person name="Lin Y."/>
            <person name="Zhao L."/>
            <person name="Xing Q."/>
            <person name="Dou J."/>
            <person name="Li Y."/>
            <person name="Mao J."/>
            <person name="Guo H."/>
            <person name="Dou H."/>
            <person name="Li T."/>
            <person name="Mu C."/>
            <person name="Jiang W."/>
            <person name="Fu Q."/>
            <person name="Fu X."/>
            <person name="Miao Y."/>
            <person name="Liu J."/>
            <person name="Yu Q."/>
            <person name="Li R."/>
            <person name="Liao H."/>
            <person name="Li X."/>
            <person name="Kong Y."/>
            <person name="Jiang Z."/>
            <person name="Chourrout D."/>
            <person name="Li R."/>
            <person name="Bao Z."/>
        </authorList>
    </citation>
    <scope>NUCLEOTIDE SEQUENCE [LARGE SCALE GENOMIC DNA]</scope>
    <source>
        <strain evidence="10 11">PY_sf001</strain>
    </source>
</reference>
<dbReference type="GO" id="GO:0042058">
    <property type="term" value="P:regulation of epidermal growth factor receptor signaling pathway"/>
    <property type="evidence" value="ECO:0007669"/>
    <property type="project" value="TreeGrafter"/>
</dbReference>
<dbReference type="SUPFAM" id="SSF144091">
    <property type="entry name" value="Rhomboid-like"/>
    <property type="match status" value="1"/>
</dbReference>
<keyword evidence="6 8" id="KW-0472">Membrane</keyword>
<evidence type="ECO:0000313" key="10">
    <source>
        <dbReference type="EMBL" id="OWF46188.1"/>
    </source>
</evidence>
<evidence type="ECO:0000256" key="7">
    <source>
        <dbReference type="SAM" id="MobiDB-lite"/>
    </source>
</evidence>
<organism evidence="10 11">
    <name type="scientific">Mizuhopecten yessoensis</name>
    <name type="common">Japanese scallop</name>
    <name type="synonym">Patinopecten yessoensis</name>
    <dbReference type="NCBI Taxonomy" id="6573"/>
    <lineage>
        <taxon>Eukaryota</taxon>
        <taxon>Metazoa</taxon>
        <taxon>Spiralia</taxon>
        <taxon>Lophotrochozoa</taxon>
        <taxon>Mollusca</taxon>
        <taxon>Bivalvia</taxon>
        <taxon>Autobranchia</taxon>
        <taxon>Pteriomorphia</taxon>
        <taxon>Pectinida</taxon>
        <taxon>Pectinoidea</taxon>
        <taxon>Pectinidae</taxon>
        <taxon>Mizuhopecten</taxon>
    </lineage>
</organism>
<feature type="transmembrane region" description="Helical" evidence="8">
    <location>
        <begin position="472"/>
        <end position="495"/>
    </location>
</feature>
<evidence type="ECO:0000259" key="9">
    <source>
        <dbReference type="Pfam" id="PF01694"/>
    </source>
</evidence>
<dbReference type="InterPro" id="IPR051512">
    <property type="entry name" value="Inactive_Rhomboid"/>
</dbReference>
<dbReference type="Pfam" id="PF01694">
    <property type="entry name" value="Rhomboid"/>
    <property type="match status" value="1"/>
</dbReference>
<dbReference type="InterPro" id="IPR035952">
    <property type="entry name" value="Rhomboid-like_sf"/>
</dbReference>
<feature type="transmembrane region" description="Helical" evidence="8">
    <location>
        <begin position="507"/>
        <end position="530"/>
    </location>
</feature>
<feature type="transmembrane region" description="Helical" evidence="8">
    <location>
        <begin position="626"/>
        <end position="650"/>
    </location>
</feature>
<name>A0A210QBT5_MIZYE</name>
<feature type="transmembrane region" description="Helical" evidence="8">
    <location>
        <begin position="217"/>
        <end position="239"/>
    </location>
</feature>
<dbReference type="OrthoDB" id="2146116at2759"/>
<evidence type="ECO:0000256" key="4">
    <source>
        <dbReference type="ARBA" id="ARBA00022824"/>
    </source>
</evidence>
<feature type="domain" description="Peptidase S54 rhomboid" evidence="9">
    <location>
        <begin position="467"/>
        <end position="613"/>
    </location>
</feature>
<protein>
    <submittedName>
        <fullName evidence="10">Inactive rhomboid protein 2</fullName>
    </submittedName>
</protein>
<proteinExistence type="inferred from homology"/>
<comment type="subcellular location">
    <subcellularLocation>
        <location evidence="1">Endoplasmic reticulum membrane</location>
        <topology evidence="1">Multi-pass membrane protein</topology>
    </subcellularLocation>
</comment>
<evidence type="ECO:0000256" key="5">
    <source>
        <dbReference type="ARBA" id="ARBA00022989"/>
    </source>
</evidence>
<evidence type="ECO:0000256" key="1">
    <source>
        <dbReference type="ARBA" id="ARBA00004477"/>
    </source>
</evidence>
<sequence>MELVRNRARKFLGLEDEEDQEERRQRWQNRRERVYRGGIAPEKPTTEADGRGARRCRPQPLKRKAAVTTITWNKAKTIVGISRSKKEKKLGVFGRSFAPVCLDRYVDKKPEFSKFINERFYDELPPSTTDDTTHADRPSLPSDMRFDDMPMGDLSPSKKEKPVPPGPGMSRLFRGVVETEKERRQALVLSMEENTCEALSGNCCGGDEKNDETKRPYFTWFITFTQTVIMITALALYGVSNFGADEVTIDDWVRKPNMAIESVRRSEFGNIWLGPSQADLIHLGAKYSPCMRKDPNLAHVMDLDRDEERTSGCCIRDDNTGCVQTVKSRCSRILSTFVKWNRTHPSKDGFTSGPVCGQDPGYCKNPLSKAPFEWNKNDMTQWPVCEETNDPGHLGAVSVSQEDRHMSCDLLGRPCCHGIQGECMITSREHCTFLKGFYHEEAFLCAQVNCMADVCGMIPFVYEDRPDQFGRVFSAFLLHAGLFHLLISILFQMFVMRHAENLVGWKFMAIIYCGSGAVGSLASAVLLPYQVEVGPAGAQFGVLSVFFVDLIGHYLQHRQESGSRDQKRRLCTWLAIFVVIMILLFFFGLFPWLDNWAHMFGFFFGLLMSTILVEDFGVQVNFMKRWVVVLVSSILALLMIAMLVIIFYVVPITEGEIISYFNCIPITKTFCKNMDVSINRGSTYTALL</sequence>
<keyword evidence="3 8" id="KW-0812">Transmembrane</keyword>
<dbReference type="EMBL" id="NEDP02004241">
    <property type="protein sequence ID" value="OWF46188.1"/>
    <property type="molecule type" value="Genomic_DNA"/>
</dbReference>
<comment type="caution">
    <text evidence="10">The sequence shown here is derived from an EMBL/GenBank/DDBJ whole genome shotgun (WGS) entry which is preliminary data.</text>
</comment>
<evidence type="ECO:0000256" key="2">
    <source>
        <dbReference type="ARBA" id="ARBA00009045"/>
    </source>
</evidence>
<accession>A0A210QBT5</accession>
<feature type="transmembrane region" description="Helical" evidence="8">
    <location>
        <begin position="570"/>
        <end position="590"/>
    </location>
</feature>
<keyword evidence="11" id="KW-1185">Reference proteome</keyword>
<dbReference type="GO" id="GO:0004252">
    <property type="term" value="F:serine-type endopeptidase activity"/>
    <property type="evidence" value="ECO:0007669"/>
    <property type="project" value="InterPro"/>
</dbReference>
<dbReference type="STRING" id="6573.A0A210QBT5"/>
<evidence type="ECO:0000256" key="3">
    <source>
        <dbReference type="ARBA" id="ARBA00022692"/>
    </source>
</evidence>
<feature type="transmembrane region" description="Helical" evidence="8">
    <location>
        <begin position="536"/>
        <end position="555"/>
    </location>
</feature>
<keyword evidence="4" id="KW-0256">Endoplasmic reticulum</keyword>
<dbReference type="Gene3D" id="1.20.1540.10">
    <property type="entry name" value="Rhomboid-like"/>
    <property type="match status" value="1"/>
</dbReference>
<feature type="compositionally biased region" description="Basic residues" evidence="7">
    <location>
        <begin position="53"/>
        <end position="62"/>
    </location>
</feature>
<comment type="similarity">
    <text evidence="2">Belongs to the peptidase S54 family.</text>
</comment>
<evidence type="ECO:0000256" key="8">
    <source>
        <dbReference type="SAM" id="Phobius"/>
    </source>
</evidence>
<dbReference type="AlphaFoldDB" id="A0A210QBT5"/>
<dbReference type="Proteomes" id="UP000242188">
    <property type="component" value="Unassembled WGS sequence"/>
</dbReference>
<gene>
    <name evidence="10" type="ORF">KP79_PYT08344</name>
</gene>
<keyword evidence="5 8" id="KW-1133">Transmembrane helix</keyword>
<dbReference type="InterPro" id="IPR022764">
    <property type="entry name" value="Peptidase_S54_rhomboid_dom"/>
</dbReference>
<feature type="transmembrane region" description="Helical" evidence="8">
    <location>
        <begin position="596"/>
        <end position="614"/>
    </location>
</feature>
<feature type="region of interest" description="Disordered" evidence="7">
    <location>
        <begin position="123"/>
        <end position="171"/>
    </location>
</feature>
<evidence type="ECO:0000256" key="6">
    <source>
        <dbReference type="ARBA" id="ARBA00023136"/>
    </source>
</evidence>
<dbReference type="GO" id="GO:0050708">
    <property type="term" value="P:regulation of protein secretion"/>
    <property type="evidence" value="ECO:0007669"/>
    <property type="project" value="TreeGrafter"/>
</dbReference>
<evidence type="ECO:0000313" key="11">
    <source>
        <dbReference type="Proteomes" id="UP000242188"/>
    </source>
</evidence>